<dbReference type="NCBIfam" id="NF003974">
    <property type="entry name" value="PRK05467.1-3"/>
    <property type="match status" value="1"/>
</dbReference>
<keyword evidence="3" id="KW-0223">Dioxygenase</keyword>
<feature type="domain" description="Fe2OG dioxygenase" evidence="6">
    <location>
        <begin position="78"/>
        <end position="176"/>
    </location>
</feature>
<dbReference type="PANTHER" id="PTHR41536:SF1">
    <property type="entry name" value="PKHD-TYPE HYDROXYLASE YBIX"/>
    <property type="match status" value="1"/>
</dbReference>
<evidence type="ECO:0000256" key="2">
    <source>
        <dbReference type="ARBA" id="ARBA00022723"/>
    </source>
</evidence>
<evidence type="ECO:0000313" key="7">
    <source>
        <dbReference type="EMBL" id="VAW82648.1"/>
    </source>
</evidence>
<keyword evidence="5" id="KW-0408">Iron</keyword>
<dbReference type="AlphaFoldDB" id="A0A3B0YP74"/>
<dbReference type="PROSITE" id="PS51471">
    <property type="entry name" value="FE2OG_OXY"/>
    <property type="match status" value="1"/>
</dbReference>
<comment type="cofactor">
    <cofactor evidence="1">
        <name>L-ascorbate</name>
        <dbReference type="ChEBI" id="CHEBI:38290"/>
    </cofactor>
</comment>
<dbReference type="InterPro" id="IPR005123">
    <property type="entry name" value="Oxoglu/Fe-dep_dioxygenase_dom"/>
</dbReference>
<protein>
    <submittedName>
        <fullName evidence="7">Iron-uptake factor PiuC</fullName>
    </submittedName>
</protein>
<dbReference type="SMART" id="SM00702">
    <property type="entry name" value="P4Hc"/>
    <property type="match status" value="1"/>
</dbReference>
<dbReference type="GO" id="GO:0006879">
    <property type="term" value="P:intracellular iron ion homeostasis"/>
    <property type="evidence" value="ECO:0007669"/>
    <property type="project" value="TreeGrafter"/>
</dbReference>
<gene>
    <name evidence="7" type="ORF">MNBD_GAMMA13-1451</name>
</gene>
<dbReference type="NCBIfam" id="NF003975">
    <property type="entry name" value="PRK05467.1-4"/>
    <property type="match status" value="1"/>
</dbReference>
<dbReference type="InterPro" id="IPR023550">
    <property type="entry name" value="PKHD_hydroxylase"/>
</dbReference>
<dbReference type="PANTHER" id="PTHR41536">
    <property type="entry name" value="PKHD-TYPE HYDROXYLASE YBIX"/>
    <property type="match status" value="1"/>
</dbReference>
<evidence type="ECO:0000259" key="6">
    <source>
        <dbReference type="PROSITE" id="PS51471"/>
    </source>
</evidence>
<proteinExistence type="inferred from homology"/>
<dbReference type="GO" id="GO:0005506">
    <property type="term" value="F:iron ion binding"/>
    <property type="evidence" value="ECO:0007669"/>
    <property type="project" value="InterPro"/>
</dbReference>
<evidence type="ECO:0000256" key="1">
    <source>
        <dbReference type="ARBA" id="ARBA00001961"/>
    </source>
</evidence>
<dbReference type="GO" id="GO:0016706">
    <property type="term" value="F:2-oxoglutarate-dependent dioxygenase activity"/>
    <property type="evidence" value="ECO:0007669"/>
    <property type="project" value="InterPro"/>
</dbReference>
<reference evidence="7" key="1">
    <citation type="submission" date="2018-06" db="EMBL/GenBank/DDBJ databases">
        <authorList>
            <person name="Zhirakovskaya E."/>
        </authorList>
    </citation>
    <scope>NUCLEOTIDE SEQUENCE</scope>
</reference>
<dbReference type="EMBL" id="UOFK01000328">
    <property type="protein sequence ID" value="VAW82648.1"/>
    <property type="molecule type" value="Genomic_DNA"/>
</dbReference>
<dbReference type="GO" id="GO:0006974">
    <property type="term" value="P:DNA damage response"/>
    <property type="evidence" value="ECO:0007669"/>
    <property type="project" value="TreeGrafter"/>
</dbReference>
<dbReference type="Pfam" id="PF13640">
    <property type="entry name" value="2OG-FeII_Oxy_3"/>
    <property type="match status" value="1"/>
</dbReference>
<sequence>MLLVIPGVLDSQKLSQVRSLLKQGRFIDGRLSAGKTAKRVKHNEELHSDASQMEQLNGLVMASLVQHPLYQAAAMPYRVASPYYARYTGGMSYGDHVDDPVMGPPGGQYRSDISTTVFLNEPDEYAGGELVIRTRFGEQSLKPVAGNAVIYPSSSLHHINEVTSGERLVAVTWTQSMLRDPDKRELVFQLYQARESLLETQPDSDVSTQVDHAYVNLMRMWSEL</sequence>
<evidence type="ECO:0000256" key="3">
    <source>
        <dbReference type="ARBA" id="ARBA00022964"/>
    </source>
</evidence>
<dbReference type="InterPro" id="IPR006620">
    <property type="entry name" value="Pro_4_hyd_alph"/>
</dbReference>
<dbReference type="InterPro" id="IPR044862">
    <property type="entry name" value="Pro_4_hyd_alph_FE2OG_OXY"/>
</dbReference>
<dbReference type="Gene3D" id="4.10.860.20">
    <property type="entry name" value="Rabenosyn, Rab binding domain"/>
    <property type="match status" value="1"/>
</dbReference>
<accession>A0A3B0YP74</accession>
<keyword evidence="4" id="KW-0560">Oxidoreductase</keyword>
<evidence type="ECO:0000256" key="5">
    <source>
        <dbReference type="ARBA" id="ARBA00023004"/>
    </source>
</evidence>
<keyword evidence="2" id="KW-0479">Metal-binding</keyword>
<evidence type="ECO:0000256" key="4">
    <source>
        <dbReference type="ARBA" id="ARBA00023002"/>
    </source>
</evidence>
<dbReference type="HAMAP" id="MF_00657">
    <property type="entry name" value="Hydroxyl_YbiX"/>
    <property type="match status" value="1"/>
</dbReference>
<dbReference type="GO" id="GO:0031418">
    <property type="term" value="F:L-ascorbic acid binding"/>
    <property type="evidence" value="ECO:0007669"/>
    <property type="project" value="InterPro"/>
</dbReference>
<organism evidence="7">
    <name type="scientific">hydrothermal vent metagenome</name>
    <dbReference type="NCBI Taxonomy" id="652676"/>
    <lineage>
        <taxon>unclassified sequences</taxon>
        <taxon>metagenomes</taxon>
        <taxon>ecological metagenomes</taxon>
    </lineage>
</organism>
<name>A0A3B0YP74_9ZZZZ</name>
<dbReference type="Gene3D" id="2.60.120.620">
    <property type="entry name" value="q2cbj1_9rhob like domain"/>
    <property type="match status" value="1"/>
</dbReference>